<comment type="caution">
    <text evidence="1">The sequence shown here is derived from an EMBL/GenBank/DDBJ whole genome shotgun (WGS) entry which is preliminary data.</text>
</comment>
<evidence type="ECO:0000313" key="1">
    <source>
        <dbReference type="EMBL" id="KAK3592781.1"/>
    </source>
</evidence>
<dbReference type="EMBL" id="JAEAOA010000264">
    <property type="protein sequence ID" value="KAK3592781.1"/>
    <property type="molecule type" value="Genomic_DNA"/>
</dbReference>
<proteinExistence type="predicted"/>
<gene>
    <name evidence="1" type="ORF">CHS0354_003222</name>
</gene>
<feature type="non-terminal residue" evidence="1">
    <location>
        <position position="1"/>
    </location>
</feature>
<protein>
    <submittedName>
        <fullName evidence="1">Uncharacterized protein</fullName>
    </submittedName>
</protein>
<sequence length="78" mass="8985">IFLQHFSTGLTEQDDFQGHLHHPCSFENGSNVSCDKWGSSGMHPFPDPFTDHHKLDQEKSYSRQTIEIGIHSRRSGFR</sequence>
<keyword evidence="2" id="KW-1185">Reference proteome</keyword>
<evidence type="ECO:0000313" key="2">
    <source>
        <dbReference type="Proteomes" id="UP001195483"/>
    </source>
</evidence>
<name>A0AAE0SJD5_9BIVA</name>
<organism evidence="1 2">
    <name type="scientific">Potamilus streckersoni</name>
    <dbReference type="NCBI Taxonomy" id="2493646"/>
    <lineage>
        <taxon>Eukaryota</taxon>
        <taxon>Metazoa</taxon>
        <taxon>Spiralia</taxon>
        <taxon>Lophotrochozoa</taxon>
        <taxon>Mollusca</taxon>
        <taxon>Bivalvia</taxon>
        <taxon>Autobranchia</taxon>
        <taxon>Heteroconchia</taxon>
        <taxon>Palaeoheterodonta</taxon>
        <taxon>Unionida</taxon>
        <taxon>Unionoidea</taxon>
        <taxon>Unionidae</taxon>
        <taxon>Ambleminae</taxon>
        <taxon>Lampsilini</taxon>
        <taxon>Potamilus</taxon>
    </lineage>
</organism>
<reference evidence="1" key="3">
    <citation type="submission" date="2023-05" db="EMBL/GenBank/DDBJ databases">
        <authorList>
            <person name="Smith C.H."/>
        </authorList>
    </citation>
    <scope>NUCLEOTIDE SEQUENCE</scope>
    <source>
        <strain evidence="1">CHS0354</strain>
        <tissue evidence="1">Mantle</tissue>
    </source>
</reference>
<reference evidence="1" key="1">
    <citation type="journal article" date="2021" name="Genome Biol. Evol.">
        <title>A High-Quality Reference Genome for a Parasitic Bivalve with Doubly Uniparental Inheritance (Bivalvia: Unionida).</title>
        <authorList>
            <person name="Smith C.H."/>
        </authorList>
    </citation>
    <scope>NUCLEOTIDE SEQUENCE</scope>
    <source>
        <strain evidence="1">CHS0354</strain>
    </source>
</reference>
<accession>A0AAE0SJD5</accession>
<reference evidence="1" key="2">
    <citation type="journal article" date="2021" name="Genome Biol. Evol.">
        <title>Developing a high-quality reference genome for a parasitic bivalve with doubly uniparental inheritance (Bivalvia: Unionida).</title>
        <authorList>
            <person name="Smith C.H."/>
        </authorList>
    </citation>
    <scope>NUCLEOTIDE SEQUENCE</scope>
    <source>
        <strain evidence="1">CHS0354</strain>
        <tissue evidence="1">Mantle</tissue>
    </source>
</reference>
<dbReference type="AlphaFoldDB" id="A0AAE0SJD5"/>
<dbReference type="Proteomes" id="UP001195483">
    <property type="component" value="Unassembled WGS sequence"/>
</dbReference>